<dbReference type="InterPro" id="IPR035367">
    <property type="entry name" value="Nrap_D2"/>
</dbReference>
<dbReference type="Pfam" id="PF03813">
    <property type="entry name" value="Nrap"/>
    <property type="match status" value="1"/>
</dbReference>
<evidence type="ECO:0000259" key="11">
    <source>
        <dbReference type="Pfam" id="PF17407"/>
    </source>
</evidence>
<sequence length="1053" mass="116634">MADTPLAALKVQELLREVRVDYSKTRVIEAAVAAVVDLLSGLADEEVSPSLASAFARDLGVPEDKARFKFRKPEWVRVVGSYGTHTIAKPVQRVDIAVRIPKSCFHEKDYLNHRYHVKRALYLVVLEKHLCQCSAIKAVDWGSFLEDARKPVLVLQPGPSERGATSKFVICIIPTISEEVFDTNKLVPLRNNVREVKSQEGSALATPHYNSSILEDMVVEHNCAWLQSVFLESEAMRGAVLLLKVWFRQRRMQASADYVTGFLLSMLMAHLLTNAGGKRINLHMTALQIFRVIMDAIVTSSTFEKGIFIQTGEVAGPSAEVRKALLQTFDVVICDSTGLVNLSSRVTKSALAELKEEAVRSLSAMKDRNDEGFDVLFMTQSDYCSKFDYHVRLQATTKDASSLAHCMDMECTRTYEQNVESLLTRGLGDRARIIRVLRRSCPTPWSPDQGLPDTGKVTIFAGILLNNLDIALRMADVGPSADNKKEAAKFRAFWGPKSELRRFKDGMITETAVWECEGWQRHLIIQRIVEHVLCRHLSLDVSLIYVVSGQLDFALLENGTDTTTSTPKLLEALDILSKRLRTIENLPLQVVSVQPVSAAFRSTDVFPPLPHPLAAEADTQKIPSKPVASHVDPLNILLQLEGSGKWPDDPIGIAKTKSAFCLEIARSMQEKWGVGCIATEDAVDILMEGYTFRLSVLYSKDLGQPDKSVGALLPSRTEGLVQDGHLQNAHASLLQALHGACPAYGPTVRLAKRWMWSHLFSGVISDEVVELLVAYTFVKSAPNAPPSSRVTGFLRFLLLLVHYDWALAPLVVDVNGDFTTADLDGIVSQFESVRRQFQGGEGGGPAMYICTPYDSVSKTWTQHSPSPAVLKRLVAYAKSSADLIVSLIKGEEDDSRWLSVFRTPLTCYDALILFHQEALPHPSRTLFQPEVHSKAVIKRAPVEGISPWVSQNVLRRGIRTAREHLLIGFNPVLEFAEELQVKYGKVCSLWYDAAGSSGIMGLTFSSSAHVTKAKSAKRKRVENGQAITDLDNFVRDVADIGEGLVKSIHILSR</sequence>
<dbReference type="Pfam" id="PF17404">
    <property type="entry name" value="Nrap_D3"/>
    <property type="match status" value="1"/>
</dbReference>
<evidence type="ECO:0000259" key="10">
    <source>
        <dbReference type="Pfam" id="PF17406"/>
    </source>
</evidence>
<evidence type="ECO:0000259" key="6">
    <source>
        <dbReference type="Pfam" id="PF03813"/>
    </source>
</evidence>
<evidence type="ECO:0000259" key="7">
    <source>
        <dbReference type="Pfam" id="PF17403"/>
    </source>
</evidence>
<evidence type="ECO:0000259" key="9">
    <source>
        <dbReference type="Pfam" id="PF17405"/>
    </source>
</evidence>
<organism evidence="12 13">
    <name type="scientific">Sphagnum troendelagicum</name>
    <dbReference type="NCBI Taxonomy" id="128251"/>
    <lineage>
        <taxon>Eukaryota</taxon>
        <taxon>Viridiplantae</taxon>
        <taxon>Streptophyta</taxon>
        <taxon>Embryophyta</taxon>
        <taxon>Bryophyta</taxon>
        <taxon>Sphagnophytina</taxon>
        <taxon>Sphagnopsida</taxon>
        <taxon>Sphagnales</taxon>
        <taxon>Sphagnaceae</taxon>
        <taxon>Sphagnum</taxon>
    </lineage>
</organism>
<dbReference type="Pfam" id="PF17407">
    <property type="entry name" value="Nrap_D6"/>
    <property type="match status" value="1"/>
</dbReference>
<dbReference type="InterPro" id="IPR035082">
    <property type="entry name" value="Nrap_D1"/>
</dbReference>
<evidence type="ECO:0000313" key="13">
    <source>
        <dbReference type="Proteomes" id="UP001497512"/>
    </source>
</evidence>
<dbReference type="InterPro" id="IPR035368">
    <property type="entry name" value="Nrap_D3"/>
</dbReference>
<feature type="domain" description="Nrap protein" evidence="9">
    <location>
        <begin position="558"/>
        <end position="703"/>
    </location>
</feature>
<dbReference type="Pfam" id="PF17406">
    <property type="entry name" value="Nrap_D5"/>
    <property type="match status" value="1"/>
</dbReference>
<protein>
    <recommendedName>
        <fullName evidence="14">Nucleolar protein 6</fullName>
    </recommendedName>
</protein>
<dbReference type="PANTHER" id="PTHR17972">
    <property type="entry name" value="NUCLEOLAR RNA-ASSOCIATED PROTEIN"/>
    <property type="match status" value="1"/>
</dbReference>
<dbReference type="InterPro" id="IPR035371">
    <property type="entry name" value="Nrap_D6"/>
</dbReference>
<evidence type="ECO:0000256" key="4">
    <source>
        <dbReference type="ARBA" id="ARBA00023242"/>
    </source>
</evidence>
<proteinExistence type="inferred from homology"/>
<gene>
    <name evidence="12" type="ORF">CSSPTR1EN2_LOCUS11804</name>
</gene>
<evidence type="ECO:0008006" key="14">
    <source>
        <dbReference type="Google" id="ProtNLM"/>
    </source>
</evidence>
<dbReference type="InterPro" id="IPR035369">
    <property type="entry name" value="Nrap_D4"/>
</dbReference>
<keyword evidence="4 5" id="KW-0539">Nucleus</keyword>
<keyword evidence="3 5" id="KW-0694">RNA-binding</keyword>
<evidence type="ECO:0000256" key="5">
    <source>
        <dbReference type="RuleBase" id="RU364032"/>
    </source>
</evidence>
<dbReference type="InterPro" id="IPR035370">
    <property type="entry name" value="Nrap_D5"/>
</dbReference>
<dbReference type="Pfam" id="PF17405">
    <property type="entry name" value="Nrap_D4"/>
    <property type="match status" value="1"/>
</dbReference>
<feature type="domain" description="Nrap protein" evidence="7">
    <location>
        <begin position="236"/>
        <end position="380"/>
    </location>
</feature>
<evidence type="ECO:0000259" key="8">
    <source>
        <dbReference type="Pfam" id="PF17404"/>
    </source>
</evidence>
<reference evidence="12" key="1">
    <citation type="submission" date="2024-02" db="EMBL/GenBank/DDBJ databases">
        <authorList>
            <consortium name="ELIXIR-Norway"/>
            <consortium name="Elixir Norway"/>
        </authorList>
    </citation>
    <scope>NUCLEOTIDE SEQUENCE</scope>
</reference>
<dbReference type="Gene3D" id="1.10.1410.10">
    <property type="match status" value="1"/>
</dbReference>
<dbReference type="EMBL" id="OZ019911">
    <property type="protein sequence ID" value="CAK9213573.1"/>
    <property type="molecule type" value="Genomic_DNA"/>
</dbReference>
<dbReference type="Pfam" id="PF17403">
    <property type="entry name" value="Nrap_D2"/>
    <property type="match status" value="1"/>
</dbReference>
<feature type="domain" description="Nrap protein" evidence="10">
    <location>
        <begin position="742"/>
        <end position="894"/>
    </location>
</feature>
<comment type="similarity">
    <text evidence="2 5">Belongs to the NRAP family.</text>
</comment>
<dbReference type="InterPro" id="IPR005554">
    <property type="entry name" value="NOL6/Upt22"/>
</dbReference>
<dbReference type="PANTHER" id="PTHR17972:SF0">
    <property type="entry name" value="NUCLEOLAR PROTEIN 6"/>
    <property type="match status" value="1"/>
</dbReference>
<evidence type="ECO:0000256" key="3">
    <source>
        <dbReference type="ARBA" id="ARBA00022884"/>
    </source>
</evidence>
<name>A0ABP0U6U6_9BRYO</name>
<feature type="domain" description="Nrap protein" evidence="11">
    <location>
        <begin position="907"/>
        <end position="1048"/>
    </location>
</feature>
<evidence type="ECO:0000313" key="12">
    <source>
        <dbReference type="EMBL" id="CAK9213573.1"/>
    </source>
</evidence>
<evidence type="ECO:0000256" key="1">
    <source>
        <dbReference type="ARBA" id="ARBA00004604"/>
    </source>
</evidence>
<feature type="domain" description="Nrap protein" evidence="8">
    <location>
        <begin position="385"/>
        <end position="538"/>
    </location>
</feature>
<feature type="domain" description="Nrap protein" evidence="6">
    <location>
        <begin position="94"/>
        <end position="229"/>
    </location>
</feature>
<comment type="subcellular location">
    <subcellularLocation>
        <location evidence="1 5">Nucleus</location>
        <location evidence="1 5">Nucleolus</location>
    </subcellularLocation>
</comment>
<evidence type="ECO:0000256" key="2">
    <source>
        <dbReference type="ARBA" id="ARBA00006674"/>
    </source>
</evidence>
<dbReference type="Proteomes" id="UP001497512">
    <property type="component" value="Chromosome 19"/>
</dbReference>
<accession>A0ABP0U6U6</accession>
<keyword evidence="13" id="KW-1185">Reference proteome</keyword>